<proteinExistence type="predicted"/>
<dbReference type="Proteomes" id="UP000177625">
    <property type="component" value="Unassembled WGS sequence"/>
</dbReference>
<evidence type="ECO:0000313" key="1">
    <source>
        <dbReference type="EMBL" id="CZT51432.1"/>
    </source>
</evidence>
<evidence type="ECO:0000313" key="2">
    <source>
        <dbReference type="Proteomes" id="UP000177625"/>
    </source>
</evidence>
<gene>
    <name evidence="1" type="ORF">RSE6_12577</name>
</gene>
<dbReference type="EMBL" id="FJVC01000489">
    <property type="protein sequence ID" value="CZT51432.1"/>
    <property type="molecule type" value="Genomic_DNA"/>
</dbReference>
<reference evidence="2" key="1">
    <citation type="submission" date="2016-03" db="EMBL/GenBank/DDBJ databases">
        <authorList>
            <person name="Guldener U."/>
        </authorList>
    </citation>
    <scope>NUCLEOTIDE SEQUENCE [LARGE SCALE GENOMIC DNA]</scope>
</reference>
<protein>
    <submittedName>
        <fullName evidence="1">Uncharacterized protein</fullName>
    </submittedName>
</protein>
<sequence length="49" mass="5614">MIYESCLSRSMALLFDLGCGRCFGILEDCVYGFRIWHTLLGYQFSGARI</sequence>
<accession>A0A1E1MQV1</accession>
<keyword evidence="2" id="KW-1185">Reference proteome</keyword>
<organism evidence="1 2">
    <name type="scientific">Rhynchosporium secalis</name>
    <name type="common">Barley scald fungus</name>
    <dbReference type="NCBI Taxonomy" id="38038"/>
    <lineage>
        <taxon>Eukaryota</taxon>
        <taxon>Fungi</taxon>
        <taxon>Dikarya</taxon>
        <taxon>Ascomycota</taxon>
        <taxon>Pezizomycotina</taxon>
        <taxon>Leotiomycetes</taxon>
        <taxon>Helotiales</taxon>
        <taxon>Ploettnerulaceae</taxon>
        <taxon>Rhynchosporium</taxon>
    </lineage>
</organism>
<dbReference type="AlphaFoldDB" id="A0A1E1MQV1"/>
<name>A0A1E1MQV1_RHYSE</name>